<comment type="similarity">
    <text evidence="1 7">Belongs to the phospholipase B-like family.</text>
</comment>
<organism evidence="8">
    <name type="scientific">Tetraselmis sp. GSL018</name>
    <dbReference type="NCBI Taxonomy" id="582737"/>
    <lineage>
        <taxon>Eukaryota</taxon>
        <taxon>Viridiplantae</taxon>
        <taxon>Chlorophyta</taxon>
        <taxon>core chlorophytes</taxon>
        <taxon>Chlorodendrophyceae</taxon>
        <taxon>Chlorodendrales</taxon>
        <taxon>Chlorodendraceae</taxon>
        <taxon>Tetraselmis</taxon>
    </lineage>
</organism>
<evidence type="ECO:0000256" key="5">
    <source>
        <dbReference type="ARBA" id="ARBA00023098"/>
    </source>
</evidence>
<dbReference type="EC" id="3.1.1.-" evidence="7"/>
<evidence type="ECO:0000256" key="4">
    <source>
        <dbReference type="ARBA" id="ARBA00022963"/>
    </source>
</evidence>
<evidence type="ECO:0000313" key="8">
    <source>
        <dbReference type="EMBL" id="JAC77024.1"/>
    </source>
</evidence>
<keyword evidence="3 7" id="KW-0378">Hydrolase</keyword>
<keyword evidence="5 7" id="KW-0443">Lipid metabolism</keyword>
<accession>A0A061S1Z2</accession>
<dbReference type="Gene3D" id="3.60.60.30">
    <property type="match status" value="1"/>
</dbReference>
<dbReference type="InterPro" id="IPR007000">
    <property type="entry name" value="PLipase_B-like"/>
</dbReference>
<name>A0A061S1Z2_9CHLO</name>
<comment type="function">
    <text evidence="7">Putative phospholipase.</text>
</comment>
<dbReference type="GO" id="GO:0005576">
    <property type="term" value="C:extracellular region"/>
    <property type="evidence" value="ECO:0007669"/>
    <property type="project" value="TreeGrafter"/>
</dbReference>
<evidence type="ECO:0000256" key="1">
    <source>
        <dbReference type="ARBA" id="ARBA00007835"/>
    </source>
</evidence>
<dbReference type="PANTHER" id="PTHR12370">
    <property type="entry name" value="PHOSPHOLIPASE B-RELATED"/>
    <property type="match status" value="1"/>
</dbReference>
<evidence type="ECO:0000256" key="3">
    <source>
        <dbReference type="ARBA" id="ARBA00022801"/>
    </source>
</evidence>
<evidence type="ECO:0000256" key="2">
    <source>
        <dbReference type="ARBA" id="ARBA00022729"/>
    </source>
</evidence>
<dbReference type="PANTHER" id="PTHR12370:SF3">
    <property type="entry name" value="PHOSPHOLIPASE B-LIKE 2-RELATED"/>
    <property type="match status" value="1"/>
</dbReference>
<feature type="signal peptide" evidence="7">
    <location>
        <begin position="1"/>
        <end position="27"/>
    </location>
</feature>
<keyword evidence="4 7" id="KW-0442">Lipid degradation</keyword>
<dbReference type="Pfam" id="PF04916">
    <property type="entry name" value="Phospholip_B"/>
    <property type="match status" value="1"/>
</dbReference>
<dbReference type="AlphaFoldDB" id="A0A061S1Z2"/>
<evidence type="ECO:0000256" key="7">
    <source>
        <dbReference type="RuleBase" id="RU364138"/>
    </source>
</evidence>
<keyword evidence="2 7" id="KW-0732">Signal</keyword>
<dbReference type="EMBL" id="GBEZ01008521">
    <property type="protein sequence ID" value="JAC77024.1"/>
    <property type="molecule type" value="Transcribed_RNA"/>
</dbReference>
<dbReference type="GO" id="GO:0009395">
    <property type="term" value="P:phospholipid catabolic process"/>
    <property type="evidence" value="ECO:0007669"/>
    <property type="project" value="TreeGrafter"/>
</dbReference>
<feature type="chain" id="PRO_5029999950" description="Phospholipase B-like" evidence="7">
    <location>
        <begin position="28"/>
        <end position="598"/>
    </location>
</feature>
<proteinExistence type="inferred from homology"/>
<evidence type="ECO:0000256" key="6">
    <source>
        <dbReference type="ARBA" id="ARBA00023180"/>
    </source>
</evidence>
<reference evidence="8" key="1">
    <citation type="submission" date="2014-05" db="EMBL/GenBank/DDBJ databases">
        <title>The transcriptome of the halophilic microalga Tetraselmis sp. GSL018 isolated from the Great Salt Lake, Utah.</title>
        <authorList>
            <person name="Jinkerson R.E."/>
            <person name="D'Adamo S."/>
            <person name="Posewitz M.C."/>
        </authorList>
    </citation>
    <scope>NUCLEOTIDE SEQUENCE</scope>
    <source>
        <strain evidence="8">GSL018</strain>
    </source>
</reference>
<protein>
    <recommendedName>
        <fullName evidence="7">Phospholipase B-like</fullName>
        <ecNumber evidence="7">3.1.1.-</ecNumber>
    </recommendedName>
</protein>
<gene>
    <name evidence="8" type="ORF">TSPGSL018_18673</name>
</gene>
<sequence length="598" mass="66049">MQLYFGSRRFWILVFFTELMNFKTACSSIGEQGVNAVAIFDARSRAWSVQLGPSNETDLPEGAAVVGFYTEAQLESTGWALLDLRAVEQPLGSEVDFHLGLGLLEAYLTCHRIAQFLENFIPEMFPGSSPSKTLVEWVQESFAWVRSSAAESSPGNADHDFWGAVRGIVSQFDGLLEGSQRFCPGSRDLSETDLLLLNLNGDLFDIIPALRNSGTDAGGVQAGVGWRAGVERPAHCSAAVRLVPSEREAGAFSDLLVGHATWDTFSNAFPRIFKHVTLPVWRSGEARRHTASFSSSPGFLSSIDDFYSISGSASLFVQETSIGVLRDELYRRLSPQTVPCFLRAVAANRLARDGKEWARIFSTHHSGTYADQWMVVDRSRFAPGRLDGASGLLWVVEEAPGRIAARDMTSKLISDGYWASYNIPFFAGMRSYMGYEDAERRDRPEFSFERCVRARLFRELLPAARSLEDMQWVMRWNDFREEPISNGDPLRAIAARGDLSKPPPNGRRRAFGAIDSKVSSWRSVELGHIAAVAVAGPTREQQPPFCWTDDFMESHQGHPRCFNGTRFVVPKGIGAPRGPPSAASILNLASAPAAAESW</sequence>
<dbReference type="GO" id="GO:0004620">
    <property type="term" value="F:phospholipase activity"/>
    <property type="evidence" value="ECO:0007669"/>
    <property type="project" value="InterPro"/>
</dbReference>
<keyword evidence="6" id="KW-0325">Glycoprotein</keyword>